<keyword evidence="3" id="KW-0731">Sigma factor</keyword>
<evidence type="ECO:0000256" key="4">
    <source>
        <dbReference type="ARBA" id="ARBA00023125"/>
    </source>
</evidence>
<name>A0ABW2F739_9BACL</name>
<evidence type="ECO:0000256" key="1">
    <source>
        <dbReference type="ARBA" id="ARBA00010641"/>
    </source>
</evidence>
<gene>
    <name evidence="8" type="ORF">ACFQMJ_05610</name>
</gene>
<dbReference type="InterPro" id="IPR039425">
    <property type="entry name" value="RNA_pol_sigma-70-like"/>
</dbReference>
<dbReference type="Pfam" id="PF04542">
    <property type="entry name" value="Sigma70_r2"/>
    <property type="match status" value="1"/>
</dbReference>
<keyword evidence="5" id="KW-0804">Transcription</keyword>
<keyword evidence="9" id="KW-1185">Reference proteome</keyword>
<proteinExistence type="inferred from homology"/>
<evidence type="ECO:0000256" key="3">
    <source>
        <dbReference type="ARBA" id="ARBA00023082"/>
    </source>
</evidence>
<dbReference type="Gene3D" id="1.10.10.10">
    <property type="entry name" value="Winged helix-like DNA-binding domain superfamily/Winged helix DNA-binding domain"/>
    <property type="match status" value="1"/>
</dbReference>
<dbReference type="PANTHER" id="PTHR43133">
    <property type="entry name" value="RNA POLYMERASE ECF-TYPE SIGMA FACTO"/>
    <property type="match status" value="1"/>
</dbReference>
<dbReference type="InterPro" id="IPR014284">
    <property type="entry name" value="RNA_pol_sigma-70_dom"/>
</dbReference>
<dbReference type="PANTHER" id="PTHR43133:SF8">
    <property type="entry name" value="RNA POLYMERASE SIGMA FACTOR HI_1459-RELATED"/>
    <property type="match status" value="1"/>
</dbReference>
<dbReference type="Proteomes" id="UP001596378">
    <property type="component" value="Unassembled WGS sequence"/>
</dbReference>
<comment type="similarity">
    <text evidence="1">Belongs to the sigma-70 factor family. ECF subfamily.</text>
</comment>
<sequence>MEPATADAAGRLYAAYAGDLNRYMLYLTRNREEAADLVQEVFLKLCQQERPPERAKEWMASTGYRLFVDRWRRGRRIRWLPLEGGEARSLHAPEQALLDKEFAEAMRLLLLRFHTRRRRVMVLRFYKEYSCGEIARVLGCSENTVKSDIRRGKMQLSKWLTDAALSIPSGLVHNREARA</sequence>
<organism evidence="8 9">
    <name type="scientific">Cohnella cellulosilytica</name>
    <dbReference type="NCBI Taxonomy" id="986710"/>
    <lineage>
        <taxon>Bacteria</taxon>
        <taxon>Bacillati</taxon>
        <taxon>Bacillota</taxon>
        <taxon>Bacilli</taxon>
        <taxon>Bacillales</taxon>
        <taxon>Paenibacillaceae</taxon>
        <taxon>Cohnella</taxon>
    </lineage>
</organism>
<dbReference type="Gene3D" id="1.10.1740.10">
    <property type="match status" value="1"/>
</dbReference>
<dbReference type="InterPro" id="IPR036388">
    <property type="entry name" value="WH-like_DNA-bd_sf"/>
</dbReference>
<evidence type="ECO:0000256" key="5">
    <source>
        <dbReference type="ARBA" id="ARBA00023163"/>
    </source>
</evidence>
<reference evidence="9" key="1">
    <citation type="journal article" date="2019" name="Int. J. Syst. Evol. Microbiol.">
        <title>The Global Catalogue of Microorganisms (GCM) 10K type strain sequencing project: providing services to taxonomists for standard genome sequencing and annotation.</title>
        <authorList>
            <consortium name="The Broad Institute Genomics Platform"/>
            <consortium name="The Broad Institute Genome Sequencing Center for Infectious Disease"/>
            <person name="Wu L."/>
            <person name="Ma J."/>
        </authorList>
    </citation>
    <scope>NUCLEOTIDE SEQUENCE [LARGE SCALE GENOMIC DNA]</scope>
    <source>
        <strain evidence="9">KCTC 12907</strain>
    </source>
</reference>
<dbReference type="SUPFAM" id="SSF88946">
    <property type="entry name" value="Sigma2 domain of RNA polymerase sigma factors"/>
    <property type="match status" value="1"/>
</dbReference>
<dbReference type="Pfam" id="PF08281">
    <property type="entry name" value="Sigma70_r4_2"/>
    <property type="match status" value="1"/>
</dbReference>
<evidence type="ECO:0000256" key="2">
    <source>
        <dbReference type="ARBA" id="ARBA00023015"/>
    </source>
</evidence>
<evidence type="ECO:0000313" key="9">
    <source>
        <dbReference type="Proteomes" id="UP001596378"/>
    </source>
</evidence>
<dbReference type="NCBIfam" id="TIGR02937">
    <property type="entry name" value="sigma70-ECF"/>
    <property type="match status" value="1"/>
</dbReference>
<comment type="caution">
    <text evidence="8">The sequence shown here is derived from an EMBL/GenBank/DDBJ whole genome shotgun (WGS) entry which is preliminary data.</text>
</comment>
<dbReference type="RefSeq" id="WP_378047301.1">
    <property type="nucleotide sequence ID" value="NZ_JBHMDN010000013.1"/>
</dbReference>
<dbReference type="InterPro" id="IPR013324">
    <property type="entry name" value="RNA_pol_sigma_r3/r4-like"/>
</dbReference>
<keyword evidence="2" id="KW-0805">Transcription regulation</keyword>
<keyword evidence="4" id="KW-0238">DNA-binding</keyword>
<dbReference type="InterPro" id="IPR013249">
    <property type="entry name" value="RNA_pol_sigma70_r4_t2"/>
</dbReference>
<protein>
    <submittedName>
        <fullName evidence="8">RNA polymerase sigma factor</fullName>
    </submittedName>
</protein>
<dbReference type="SUPFAM" id="SSF88659">
    <property type="entry name" value="Sigma3 and sigma4 domains of RNA polymerase sigma factors"/>
    <property type="match status" value="1"/>
</dbReference>
<dbReference type="InterPro" id="IPR013325">
    <property type="entry name" value="RNA_pol_sigma_r2"/>
</dbReference>
<evidence type="ECO:0000259" key="6">
    <source>
        <dbReference type="Pfam" id="PF04542"/>
    </source>
</evidence>
<feature type="domain" description="RNA polymerase sigma-70 region 2" evidence="6">
    <location>
        <begin position="12"/>
        <end position="76"/>
    </location>
</feature>
<feature type="domain" description="RNA polymerase sigma factor 70 region 4 type 2" evidence="7">
    <location>
        <begin position="106"/>
        <end position="156"/>
    </location>
</feature>
<evidence type="ECO:0000259" key="7">
    <source>
        <dbReference type="Pfam" id="PF08281"/>
    </source>
</evidence>
<dbReference type="EMBL" id="JBHTAI010000003">
    <property type="protein sequence ID" value="MFC7148007.1"/>
    <property type="molecule type" value="Genomic_DNA"/>
</dbReference>
<evidence type="ECO:0000313" key="8">
    <source>
        <dbReference type="EMBL" id="MFC7148007.1"/>
    </source>
</evidence>
<dbReference type="InterPro" id="IPR007627">
    <property type="entry name" value="RNA_pol_sigma70_r2"/>
</dbReference>
<accession>A0ABW2F739</accession>